<sequence length="200" mass="22025">MPLSSSTSTVALLLTRGSTATYCFRRSHTACDNSTSRRTCKPRRRGGFPEVVVTGEVIADVGTETLVAIHRLYGAQSHFIDDGHAQAWAATFTADGEFHSPSYPAPVVGTEELTRFAERFFAGEGTTRHVLTNVYVESADTVSATVRAYLQIVHTPEGGASRLVRQTTIIDHLAFDGAWRIRRREVRRDDEPVSQSGEQQ</sequence>
<name>A0A5N0VJ65_9PSEU</name>
<accession>A0A5N0VJ65</accession>
<evidence type="ECO:0000313" key="2">
    <source>
        <dbReference type="EMBL" id="KAA9166417.1"/>
    </source>
</evidence>
<feature type="domain" description="SnoaL-like" evidence="1">
    <location>
        <begin position="66"/>
        <end position="184"/>
    </location>
</feature>
<evidence type="ECO:0000259" key="1">
    <source>
        <dbReference type="Pfam" id="PF13577"/>
    </source>
</evidence>
<dbReference type="OrthoDB" id="9130903at2"/>
<proteinExistence type="predicted"/>
<dbReference type="SUPFAM" id="SSF54427">
    <property type="entry name" value="NTF2-like"/>
    <property type="match status" value="1"/>
</dbReference>
<dbReference type="AlphaFoldDB" id="A0A5N0VJ65"/>
<dbReference type="Pfam" id="PF13577">
    <property type="entry name" value="SnoaL_4"/>
    <property type="match status" value="1"/>
</dbReference>
<evidence type="ECO:0000313" key="3">
    <source>
        <dbReference type="Proteomes" id="UP000319769"/>
    </source>
</evidence>
<comment type="caution">
    <text evidence="2">The sequence shown here is derived from an EMBL/GenBank/DDBJ whole genome shotgun (WGS) entry which is preliminary data.</text>
</comment>
<dbReference type="Gene3D" id="3.10.450.50">
    <property type="match status" value="1"/>
</dbReference>
<reference evidence="2" key="1">
    <citation type="submission" date="2019-09" db="EMBL/GenBank/DDBJ databases">
        <authorList>
            <person name="Teo W.F.A."/>
            <person name="Duangmal K."/>
        </authorList>
    </citation>
    <scope>NUCLEOTIDE SEQUENCE [LARGE SCALE GENOMIC DNA]</scope>
    <source>
        <strain evidence="2">K81G1</strain>
    </source>
</reference>
<dbReference type="InterPro" id="IPR032710">
    <property type="entry name" value="NTF2-like_dom_sf"/>
</dbReference>
<gene>
    <name evidence="2" type="ORF">FPZ12_002320</name>
</gene>
<keyword evidence="3" id="KW-1185">Reference proteome</keyword>
<dbReference type="Proteomes" id="UP000319769">
    <property type="component" value="Unassembled WGS sequence"/>
</dbReference>
<organism evidence="2 3">
    <name type="scientific">Amycolatopsis acidicola</name>
    <dbReference type="NCBI Taxonomy" id="2596893"/>
    <lineage>
        <taxon>Bacteria</taxon>
        <taxon>Bacillati</taxon>
        <taxon>Actinomycetota</taxon>
        <taxon>Actinomycetes</taxon>
        <taxon>Pseudonocardiales</taxon>
        <taxon>Pseudonocardiaceae</taxon>
        <taxon>Amycolatopsis</taxon>
    </lineage>
</organism>
<dbReference type="InterPro" id="IPR037401">
    <property type="entry name" value="SnoaL-like"/>
</dbReference>
<dbReference type="EMBL" id="VMNW02000002">
    <property type="protein sequence ID" value="KAA9166417.1"/>
    <property type="molecule type" value="Genomic_DNA"/>
</dbReference>
<protein>
    <submittedName>
        <fullName evidence="2">Nuclear transport factor 2 family protein</fullName>
    </submittedName>
</protein>
<dbReference type="CDD" id="cd00531">
    <property type="entry name" value="NTF2_like"/>
    <property type="match status" value="1"/>
</dbReference>